<dbReference type="Pfam" id="PF00490">
    <property type="entry name" value="ALAD"/>
    <property type="match status" value="1"/>
</dbReference>
<evidence type="ECO:0000256" key="10">
    <source>
        <dbReference type="ARBA" id="ARBA00025628"/>
    </source>
</evidence>
<evidence type="ECO:0000256" key="14">
    <source>
        <dbReference type="PIRSR" id="PIRSR001415-3"/>
    </source>
</evidence>
<evidence type="ECO:0000256" key="16">
    <source>
        <dbReference type="RuleBase" id="RU000515"/>
    </source>
</evidence>
<evidence type="ECO:0000256" key="7">
    <source>
        <dbReference type="ARBA" id="ARBA00023133"/>
    </source>
</evidence>
<dbReference type="InterPro" id="IPR030656">
    <property type="entry name" value="ALAD_AS"/>
</dbReference>
<feature type="binding site" evidence="13">
    <location>
        <position position="313"/>
    </location>
    <ligand>
        <name>5-aminolevulinate</name>
        <dbReference type="ChEBI" id="CHEBI:356416"/>
        <label>2</label>
    </ligand>
</feature>
<sequence length="324" mass="36006">MLDLTYRPRRLRTTPAMRALVRETTLNVEDLIYPLFIVPGTGVKEEITSLPGQYHLSVDEAVKVAKEAHALGILGVEIFGLPTYKDEQGSSAWDMEQPVQQAIKAIRKEVPELIVVSDVCLCQYTSTGHCGCVENHEVLNDETLPLLAKVAVSHAEAGAHMVAPSDMMDGRVAVIREALDDAGFTNVSIMSYAAKYASAYYGPFRDAVHSTPEFGDRKGYQMDEANRLEAMREIELDIREGADIIMIKPALSYLDIVREARDNFDYPLAVYNVSGEYAMVKAAAQQGLVDEKRIVLETLLSMKRAGAKIIITYHALDVARWLRK</sequence>
<dbReference type="CDD" id="cd00384">
    <property type="entry name" value="ALAD_PBGS"/>
    <property type="match status" value="1"/>
</dbReference>
<comment type="subunit">
    <text evidence="4 16">Homooctamer.</text>
</comment>
<feature type="binding site" evidence="14">
    <location>
        <position position="120"/>
    </location>
    <ligand>
        <name>Zn(2+)</name>
        <dbReference type="ChEBI" id="CHEBI:29105"/>
        <note>catalytic</note>
    </ligand>
</feature>
<evidence type="ECO:0000256" key="4">
    <source>
        <dbReference type="ARBA" id="ARBA00011823"/>
    </source>
</evidence>
<dbReference type="GeneID" id="91964766"/>
<feature type="binding site" evidence="13">
    <location>
        <position position="217"/>
    </location>
    <ligand>
        <name>5-aminolevulinate</name>
        <dbReference type="ChEBI" id="CHEBI:356416"/>
        <label>1</label>
    </ligand>
</feature>
<evidence type="ECO:0000256" key="12">
    <source>
        <dbReference type="PIRSR" id="PIRSR001415-1"/>
    </source>
</evidence>
<evidence type="ECO:0000256" key="9">
    <source>
        <dbReference type="ARBA" id="ARBA00023244"/>
    </source>
</evidence>
<keyword evidence="7" id="KW-0350">Heme biosynthesis</keyword>
<comment type="pathway">
    <text evidence="2">Porphyrin-containing compound metabolism; protoporphyrin-IX biosynthesis; coproporphyrinogen-III from 5-aminolevulinate: step 1/4.</text>
</comment>
<dbReference type="PIRSF" id="PIRSF001415">
    <property type="entry name" value="Porphbilin_synth"/>
    <property type="match status" value="1"/>
</dbReference>
<accession>A0A6N3A8N4</accession>
<feature type="binding site" evidence="14">
    <location>
        <position position="130"/>
    </location>
    <ligand>
        <name>Zn(2+)</name>
        <dbReference type="ChEBI" id="CHEBI:29105"/>
        <note>catalytic</note>
    </ligand>
</feature>
<feature type="binding site" evidence="15">
    <location>
        <position position="233"/>
    </location>
    <ligand>
        <name>Mg(2+)</name>
        <dbReference type="ChEBI" id="CHEBI:18420"/>
    </ligand>
</feature>
<keyword evidence="9 16" id="KW-0627">Porphyrin biosynthesis</keyword>
<name>A0A6N3A8N4_9FIRM</name>
<keyword evidence="14" id="KW-0862">Zinc</keyword>
<feature type="active site" description="Schiff-base intermediate with substrate" evidence="12">
    <location>
        <position position="195"/>
    </location>
</feature>
<feature type="binding site" evidence="14">
    <location>
        <position position="122"/>
    </location>
    <ligand>
        <name>Zn(2+)</name>
        <dbReference type="ChEBI" id="CHEBI:29105"/>
        <note>catalytic</note>
    </ligand>
</feature>
<evidence type="ECO:0000256" key="5">
    <source>
        <dbReference type="ARBA" id="ARBA00012053"/>
    </source>
</evidence>
<feature type="binding site" evidence="13">
    <location>
        <position position="274"/>
    </location>
    <ligand>
        <name>5-aminolevulinate</name>
        <dbReference type="ChEBI" id="CHEBI:356416"/>
        <label>2</label>
    </ligand>
</feature>
<dbReference type="SUPFAM" id="SSF51569">
    <property type="entry name" value="Aldolase"/>
    <property type="match status" value="1"/>
</dbReference>
<protein>
    <recommendedName>
        <fullName evidence="6 16">Delta-aminolevulinic acid dehydratase</fullName>
        <ecNumber evidence="5 16">4.2.1.24</ecNumber>
    </recommendedName>
</protein>
<dbReference type="InterPro" id="IPR013785">
    <property type="entry name" value="Aldolase_TIM"/>
</dbReference>
<dbReference type="EC" id="4.2.1.24" evidence="5 16"/>
<keyword evidence="8 16" id="KW-0456">Lyase</keyword>
<evidence type="ECO:0000256" key="2">
    <source>
        <dbReference type="ARBA" id="ARBA00004694"/>
    </source>
</evidence>
<dbReference type="NCBIfam" id="NF006762">
    <property type="entry name" value="PRK09283.1"/>
    <property type="match status" value="1"/>
</dbReference>
<dbReference type="PANTHER" id="PTHR11458">
    <property type="entry name" value="DELTA-AMINOLEVULINIC ACID DEHYDRATASE"/>
    <property type="match status" value="1"/>
</dbReference>
<evidence type="ECO:0000256" key="3">
    <source>
        <dbReference type="ARBA" id="ARBA00008055"/>
    </source>
</evidence>
<dbReference type="PRINTS" id="PR00144">
    <property type="entry name" value="DALDHYDRTASE"/>
</dbReference>
<evidence type="ECO:0000256" key="1">
    <source>
        <dbReference type="ARBA" id="ARBA00001947"/>
    </source>
</evidence>
<evidence type="ECO:0000256" key="8">
    <source>
        <dbReference type="ARBA" id="ARBA00023239"/>
    </source>
</evidence>
<proteinExistence type="inferred from homology"/>
<evidence type="ECO:0000256" key="11">
    <source>
        <dbReference type="ARBA" id="ARBA00047651"/>
    </source>
</evidence>
<feature type="binding site" evidence="13">
    <location>
        <position position="205"/>
    </location>
    <ligand>
        <name>5-aminolevulinate</name>
        <dbReference type="ChEBI" id="CHEBI:356416"/>
        <label>1</label>
    </ligand>
</feature>
<dbReference type="UniPathway" id="UPA00251">
    <property type="reaction ID" value="UER00318"/>
</dbReference>
<dbReference type="GO" id="GO:0005829">
    <property type="term" value="C:cytosol"/>
    <property type="evidence" value="ECO:0007669"/>
    <property type="project" value="TreeGrafter"/>
</dbReference>
<dbReference type="PANTHER" id="PTHR11458:SF0">
    <property type="entry name" value="DELTA-AMINOLEVULINIC ACID DEHYDRATASE"/>
    <property type="match status" value="1"/>
</dbReference>
<keyword evidence="15" id="KW-0460">Magnesium</keyword>
<dbReference type="GO" id="GO:0004655">
    <property type="term" value="F:porphobilinogen synthase activity"/>
    <property type="evidence" value="ECO:0007669"/>
    <property type="project" value="UniProtKB-EC"/>
</dbReference>
<dbReference type="Gene3D" id="3.20.20.70">
    <property type="entry name" value="Aldolase class I"/>
    <property type="match status" value="1"/>
</dbReference>
<reference evidence="18" key="1">
    <citation type="submission" date="2019-11" db="EMBL/GenBank/DDBJ databases">
        <authorList>
            <person name="Feng L."/>
        </authorList>
    </citation>
    <scope>NUCLEOTIDE SEQUENCE</scope>
    <source>
        <strain evidence="18">VrattiLFYP33</strain>
    </source>
</reference>
<dbReference type="PROSITE" id="PS00169">
    <property type="entry name" value="D_ALA_DEHYDRATASE"/>
    <property type="match status" value="1"/>
</dbReference>
<comment type="cofactor">
    <cofactor evidence="1">
        <name>Zn(2+)</name>
        <dbReference type="ChEBI" id="CHEBI:29105"/>
    </cofactor>
</comment>
<organism evidence="18">
    <name type="scientific">Veillonella ratti</name>
    <dbReference type="NCBI Taxonomy" id="103892"/>
    <lineage>
        <taxon>Bacteria</taxon>
        <taxon>Bacillati</taxon>
        <taxon>Bacillota</taxon>
        <taxon>Negativicutes</taxon>
        <taxon>Veillonellales</taxon>
        <taxon>Veillonellaceae</taxon>
        <taxon>Veillonella</taxon>
    </lineage>
</organism>
<keyword evidence="14" id="KW-0479">Metal-binding</keyword>
<dbReference type="InterPro" id="IPR001731">
    <property type="entry name" value="ALAD"/>
</dbReference>
<dbReference type="RefSeq" id="WP_127059323.1">
    <property type="nucleotide sequence ID" value="NZ_CACRUX010000026.1"/>
</dbReference>
<comment type="catalytic activity">
    <reaction evidence="11 16">
        <text>2 5-aminolevulinate = porphobilinogen + 2 H2O + H(+)</text>
        <dbReference type="Rhea" id="RHEA:24064"/>
        <dbReference type="ChEBI" id="CHEBI:15377"/>
        <dbReference type="ChEBI" id="CHEBI:15378"/>
        <dbReference type="ChEBI" id="CHEBI:58126"/>
        <dbReference type="ChEBI" id="CHEBI:356416"/>
        <dbReference type="EC" id="4.2.1.24"/>
    </reaction>
</comment>
<comment type="function">
    <text evidence="10">Catalyzes an early step in the biosynthesis of tetrapyrroles. Binds two molecules of 5-aminolevulinate per subunit, each at a distinct site, and catalyzes their condensation to form porphobilinogen.</text>
</comment>
<dbReference type="SMART" id="SM01004">
    <property type="entry name" value="ALAD"/>
    <property type="match status" value="1"/>
</dbReference>
<dbReference type="OrthoDB" id="9805001at2"/>
<evidence type="ECO:0000313" key="18">
    <source>
        <dbReference type="EMBL" id="VYT87981.1"/>
    </source>
</evidence>
<dbReference type="GO" id="GO:0008270">
    <property type="term" value="F:zinc ion binding"/>
    <property type="evidence" value="ECO:0007669"/>
    <property type="project" value="TreeGrafter"/>
</dbReference>
<gene>
    <name evidence="18" type="primary">hemB</name>
    <name evidence="18" type="ORF">VRLFYP33_00685</name>
</gene>
<evidence type="ECO:0000256" key="17">
    <source>
        <dbReference type="RuleBase" id="RU004161"/>
    </source>
</evidence>
<evidence type="ECO:0000256" key="13">
    <source>
        <dbReference type="PIRSR" id="PIRSR001415-2"/>
    </source>
</evidence>
<dbReference type="EMBL" id="CACRUX010000026">
    <property type="protein sequence ID" value="VYT87981.1"/>
    <property type="molecule type" value="Genomic_DNA"/>
</dbReference>
<evidence type="ECO:0000256" key="6">
    <source>
        <dbReference type="ARBA" id="ARBA00020771"/>
    </source>
</evidence>
<comment type="similarity">
    <text evidence="3 17">Belongs to the ALAD family.</text>
</comment>
<evidence type="ECO:0000256" key="15">
    <source>
        <dbReference type="PIRSR" id="PIRSR001415-5"/>
    </source>
</evidence>
<dbReference type="AlphaFoldDB" id="A0A6N3A8N4"/>
<feature type="active site" description="Schiff-base intermediate with substrate" evidence="12">
    <location>
        <position position="248"/>
    </location>
</feature>
<dbReference type="GO" id="GO:0006782">
    <property type="term" value="P:protoporphyrinogen IX biosynthetic process"/>
    <property type="evidence" value="ECO:0007669"/>
    <property type="project" value="UniProtKB-UniPathway"/>
</dbReference>
<dbReference type="FunFam" id="3.20.20.70:FF:000019">
    <property type="entry name" value="Delta-aminolevulinic acid dehydratase"/>
    <property type="match status" value="1"/>
</dbReference>